<dbReference type="GO" id="GO:0016491">
    <property type="term" value="F:oxidoreductase activity"/>
    <property type="evidence" value="ECO:0007669"/>
    <property type="project" value="UniProtKB-KW"/>
</dbReference>
<dbReference type="SUPFAM" id="SSF51905">
    <property type="entry name" value="FAD/NAD(P)-binding domain"/>
    <property type="match status" value="1"/>
</dbReference>
<dbReference type="SUPFAM" id="SSF54373">
    <property type="entry name" value="FAD-linked reductases, C-terminal domain"/>
    <property type="match status" value="1"/>
</dbReference>
<dbReference type="InterPro" id="IPR036188">
    <property type="entry name" value="FAD/NAD-bd_sf"/>
</dbReference>
<dbReference type="Proteomes" id="UP000195897">
    <property type="component" value="Unassembled WGS sequence"/>
</dbReference>
<proteinExistence type="predicted"/>
<evidence type="ECO:0000259" key="2">
    <source>
        <dbReference type="Pfam" id="PF01266"/>
    </source>
</evidence>
<accession>A0A1Y4L5N9</accession>
<protein>
    <submittedName>
        <fullName evidence="3">FAD-dependent oxidoreductase</fullName>
    </submittedName>
</protein>
<sequence>MRESYDVIVVGGGIMGCSVAWQLAKKNKRVLVIERRDVASGAAGATDGVVGYHTKKPGPQMDLAVQSIAMFETLGEQLGQDIEYGLRCGGLQPVEDKMQWDILSEIVEKQRESGVDIRMISADEACALEPQLSRDIYGALYSPTGGKVNPLRLTMGYANAARRLGAQFLTETTVTGFAIENGRVTGVHTDKGDFAADVVVNAGGAWAGKIAALAGLDLPITPRKGQLIVTEPIGPFMTATVQCARYNVVKFKPEAVTDPTAIRLGASLSIEQTEDGGLIIGGTREFAGYDTDNTFEAIEVMLRRALRFFPALRDVSIIRCFSGLRPYTPDGLPLLGPVHALPGFYMAAGHEGDGIALSPITGKLIAEWIVDGKPSYDLSDFDPNRFLKA</sequence>
<dbReference type="PANTHER" id="PTHR13847">
    <property type="entry name" value="SARCOSINE DEHYDROGENASE-RELATED"/>
    <property type="match status" value="1"/>
</dbReference>
<dbReference type="Pfam" id="PF01266">
    <property type="entry name" value="DAO"/>
    <property type="match status" value="1"/>
</dbReference>
<dbReference type="AlphaFoldDB" id="A0A1Y4L5N9"/>
<dbReference type="Gene3D" id="3.50.50.60">
    <property type="entry name" value="FAD/NAD(P)-binding domain"/>
    <property type="match status" value="1"/>
</dbReference>
<gene>
    <name evidence="3" type="ORF">B5F17_10575</name>
</gene>
<dbReference type="InterPro" id="IPR006076">
    <property type="entry name" value="FAD-dep_OxRdtase"/>
</dbReference>
<dbReference type="GO" id="GO:0005737">
    <property type="term" value="C:cytoplasm"/>
    <property type="evidence" value="ECO:0007669"/>
    <property type="project" value="TreeGrafter"/>
</dbReference>
<feature type="domain" description="FAD dependent oxidoreductase" evidence="2">
    <location>
        <begin position="6"/>
        <end position="368"/>
    </location>
</feature>
<evidence type="ECO:0000256" key="1">
    <source>
        <dbReference type="ARBA" id="ARBA00023002"/>
    </source>
</evidence>
<dbReference type="PANTHER" id="PTHR13847:SF287">
    <property type="entry name" value="FAD-DEPENDENT OXIDOREDUCTASE DOMAIN-CONTAINING PROTEIN 1"/>
    <property type="match status" value="1"/>
</dbReference>
<name>A0A1Y4L5N9_9FIRM</name>
<comment type="caution">
    <text evidence="3">The sequence shown here is derived from an EMBL/GenBank/DDBJ whole genome shotgun (WGS) entry which is preliminary data.</text>
</comment>
<dbReference type="Gene3D" id="3.30.9.10">
    <property type="entry name" value="D-Amino Acid Oxidase, subunit A, domain 2"/>
    <property type="match status" value="1"/>
</dbReference>
<keyword evidence="1" id="KW-0560">Oxidoreductase</keyword>
<reference evidence="4" key="1">
    <citation type="submission" date="2017-04" db="EMBL/GenBank/DDBJ databases">
        <title>Function of individual gut microbiota members based on whole genome sequencing of pure cultures obtained from chicken caecum.</title>
        <authorList>
            <person name="Medvecky M."/>
            <person name="Cejkova D."/>
            <person name="Polansky O."/>
            <person name="Karasova D."/>
            <person name="Kubasova T."/>
            <person name="Cizek A."/>
            <person name="Rychlik I."/>
        </authorList>
    </citation>
    <scope>NUCLEOTIDE SEQUENCE [LARGE SCALE GENOMIC DNA]</scope>
    <source>
        <strain evidence="4">An180</strain>
    </source>
</reference>
<dbReference type="EMBL" id="NFKK01000013">
    <property type="protein sequence ID" value="OUP52083.1"/>
    <property type="molecule type" value="Genomic_DNA"/>
</dbReference>
<dbReference type="RefSeq" id="WP_087373675.1">
    <property type="nucleotide sequence ID" value="NZ_NFKK01000013.1"/>
</dbReference>
<dbReference type="PROSITE" id="PS51257">
    <property type="entry name" value="PROKAR_LIPOPROTEIN"/>
    <property type="match status" value="1"/>
</dbReference>
<evidence type="ECO:0000313" key="3">
    <source>
        <dbReference type="EMBL" id="OUP52083.1"/>
    </source>
</evidence>
<evidence type="ECO:0000313" key="4">
    <source>
        <dbReference type="Proteomes" id="UP000195897"/>
    </source>
</evidence>
<organism evidence="3 4">
    <name type="scientific">Butyricicoccus pullicaecorum</name>
    <dbReference type="NCBI Taxonomy" id="501571"/>
    <lineage>
        <taxon>Bacteria</taxon>
        <taxon>Bacillati</taxon>
        <taxon>Bacillota</taxon>
        <taxon>Clostridia</taxon>
        <taxon>Eubacteriales</taxon>
        <taxon>Butyricicoccaceae</taxon>
        <taxon>Butyricicoccus</taxon>
    </lineage>
</organism>